<gene>
    <name evidence="11" type="primary">AUGUSTUS-3.0.2_10928</name>
    <name evidence="11" type="ORF">TcasGA2_TC010928</name>
</gene>
<feature type="transmembrane region" description="Helical" evidence="10">
    <location>
        <begin position="282"/>
        <end position="301"/>
    </location>
</feature>
<evidence type="ECO:0000256" key="9">
    <source>
        <dbReference type="ARBA" id="ARBA00023224"/>
    </source>
</evidence>
<dbReference type="Proteomes" id="UP000007266">
    <property type="component" value="Linkage group 5"/>
</dbReference>
<organism evidence="11 12">
    <name type="scientific">Tribolium castaneum</name>
    <name type="common">Red flour beetle</name>
    <dbReference type="NCBI Taxonomy" id="7070"/>
    <lineage>
        <taxon>Eukaryota</taxon>
        <taxon>Metazoa</taxon>
        <taxon>Ecdysozoa</taxon>
        <taxon>Arthropoda</taxon>
        <taxon>Hexapoda</taxon>
        <taxon>Insecta</taxon>
        <taxon>Pterygota</taxon>
        <taxon>Neoptera</taxon>
        <taxon>Endopterygota</taxon>
        <taxon>Coleoptera</taxon>
        <taxon>Polyphaga</taxon>
        <taxon>Cucujiformia</taxon>
        <taxon>Tenebrionidae</taxon>
        <taxon>Tenebrionidae incertae sedis</taxon>
        <taxon>Tribolium</taxon>
    </lineage>
</organism>
<keyword evidence="7 10" id="KW-0472">Membrane</keyword>
<dbReference type="InParanoid" id="D6WMV3"/>
<dbReference type="GO" id="GO:0004984">
    <property type="term" value="F:olfactory receptor activity"/>
    <property type="evidence" value="ECO:0000318"/>
    <property type="project" value="GO_Central"/>
</dbReference>
<feature type="transmembrane region" description="Helical" evidence="10">
    <location>
        <begin position="34"/>
        <end position="56"/>
    </location>
</feature>
<proteinExistence type="inferred from homology"/>
<reference evidence="11 12" key="2">
    <citation type="journal article" date="2010" name="Nucleic Acids Res.">
        <title>BeetleBase in 2010: revisions to provide comprehensive genomic information for Tribolium castaneum.</title>
        <authorList>
            <person name="Kim H.S."/>
            <person name="Murphy T."/>
            <person name="Xia J."/>
            <person name="Caragea D."/>
            <person name="Park Y."/>
            <person name="Beeman R.W."/>
            <person name="Lorenzen M.D."/>
            <person name="Butcher S."/>
            <person name="Manak J.R."/>
            <person name="Brown S.J."/>
        </authorList>
    </citation>
    <scope>GENOME REANNOTATION</scope>
    <source>
        <strain evidence="11 12">Georgia GA2</strain>
    </source>
</reference>
<protein>
    <recommendedName>
        <fullName evidence="10">Odorant receptor</fullName>
    </recommendedName>
</protein>
<feature type="transmembrane region" description="Helical" evidence="10">
    <location>
        <begin position="174"/>
        <end position="194"/>
    </location>
</feature>
<dbReference type="GO" id="GO:0005549">
    <property type="term" value="F:odorant binding"/>
    <property type="evidence" value="ECO:0007669"/>
    <property type="project" value="InterPro"/>
</dbReference>
<dbReference type="AlphaFoldDB" id="D6WMV3"/>
<comment type="subcellular location">
    <subcellularLocation>
        <location evidence="1 10">Cell membrane</location>
        <topology evidence="1 10">Multi-pass membrane protein</topology>
    </subcellularLocation>
</comment>
<dbReference type="InterPro" id="IPR004117">
    <property type="entry name" value="7tm6_olfct_rcpt"/>
</dbReference>
<dbReference type="FunCoup" id="D6WMV3">
    <property type="interactions" value="43"/>
</dbReference>
<dbReference type="GO" id="GO:0050911">
    <property type="term" value="P:detection of chemical stimulus involved in sensory perception of smell"/>
    <property type="evidence" value="ECO:0000318"/>
    <property type="project" value="GO_Central"/>
</dbReference>
<dbReference type="OrthoDB" id="6762713at2759"/>
<reference evidence="11 12" key="1">
    <citation type="journal article" date="2008" name="Nature">
        <title>The genome of the model beetle and pest Tribolium castaneum.</title>
        <authorList>
            <consortium name="Tribolium Genome Sequencing Consortium"/>
            <person name="Richards S."/>
            <person name="Gibbs R.A."/>
            <person name="Weinstock G.M."/>
            <person name="Brown S.J."/>
            <person name="Denell R."/>
            <person name="Beeman R.W."/>
            <person name="Gibbs R."/>
            <person name="Beeman R.W."/>
            <person name="Brown S.J."/>
            <person name="Bucher G."/>
            <person name="Friedrich M."/>
            <person name="Grimmelikhuijzen C.J."/>
            <person name="Klingler M."/>
            <person name="Lorenzen M."/>
            <person name="Richards S."/>
            <person name="Roth S."/>
            <person name="Schroder R."/>
            <person name="Tautz D."/>
            <person name="Zdobnov E.M."/>
            <person name="Muzny D."/>
            <person name="Gibbs R.A."/>
            <person name="Weinstock G.M."/>
            <person name="Attaway T."/>
            <person name="Bell S."/>
            <person name="Buhay C.J."/>
            <person name="Chandrabose M.N."/>
            <person name="Chavez D."/>
            <person name="Clerk-Blankenburg K.P."/>
            <person name="Cree A."/>
            <person name="Dao M."/>
            <person name="Davis C."/>
            <person name="Chacko J."/>
            <person name="Dinh H."/>
            <person name="Dugan-Rocha S."/>
            <person name="Fowler G."/>
            <person name="Garner T.T."/>
            <person name="Garnes J."/>
            <person name="Gnirke A."/>
            <person name="Hawes A."/>
            <person name="Hernandez J."/>
            <person name="Hines S."/>
            <person name="Holder M."/>
            <person name="Hume J."/>
            <person name="Jhangiani S.N."/>
            <person name="Joshi V."/>
            <person name="Khan Z.M."/>
            <person name="Jackson L."/>
            <person name="Kovar C."/>
            <person name="Kowis A."/>
            <person name="Lee S."/>
            <person name="Lewis L.R."/>
            <person name="Margolis J."/>
            <person name="Morgan M."/>
            <person name="Nazareth L.V."/>
            <person name="Nguyen N."/>
            <person name="Okwuonu G."/>
            <person name="Parker D."/>
            <person name="Richards S."/>
            <person name="Ruiz S.J."/>
            <person name="Santibanez J."/>
            <person name="Savard J."/>
            <person name="Scherer S.E."/>
            <person name="Schneider B."/>
            <person name="Sodergren E."/>
            <person name="Tautz D."/>
            <person name="Vattahil S."/>
            <person name="Villasana D."/>
            <person name="White C.S."/>
            <person name="Wright R."/>
            <person name="Park Y."/>
            <person name="Beeman R.W."/>
            <person name="Lord J."/>
            <person name="Oppert B."/>
            <person name="Lorenzen M."/>
            <person name="Brown S."/>
            <person name="Wang L."/>
            <person name="Savard J."/>
            <person name="Tautz D."/>
            <person name="Richards S."/>
            <person name="Weinstock G."/>
            <person name="Gibbs R.A."/>
            <person name="Liu Y."/>
            <person name="Worley K."/>
            <person name="Weinstock G."/>
            <person name="Elsik C.G."/>
            <person name="Reese J.T."/>
            <person name="Elhaik E."/>
            <person name="Landan G."/>
            <person name="Graur D."/>
            <person name="Arensburger P."/>
            <person name="Atkinson P."/>
            <person name="Beeman R.W."/>
            <person name="Beidler J."/>
            <person name="Brown S.J."/>
            <person name="Demuth J.P."/>
            <person name="Drury D.W."/>
            <person name="Du Y.Z."/>
            <person name="Fujiwara H."/>
            <person name="Lorenzen M."/>
            <person name="Maselli V."/>
            <person name="Osanai M."/>
            <person name="Park Y."/>
            <person name="Robertson H.M."/>
            <person name="Tu Z."/>
            <person name="Wang J.J."/>
            <person name="Wang S."/>
            <person name="Richards S."/>
            <person name="Song H."/>
            <person name="Zhang L."/>
            <person name="Sodergren E."/>
            <person name="Werner D."/>
            <person name="Stanke M."/>
            <person name="Morgenstern B."/>
            <person name="Solovyev V."/>
            <person name="Kosarev P."/>
            <person name="Brown G."/>
            <person name="Chen H.C."/>
            <person name="Ermolaeva O."/>
            <person name="Hlavina W."/>
            <person name="Kapustin Y."/>
            <person name="Kiryutin B."/>
            <person name="Kitts P."/>
            <person name="Maglott D."/>
            <person name="Pruitt K."/>
            <person name="Sapojnikov V."/>
            <person name="Souvorov A."/>
            <person name="Mackey A.J."/>
            <person name="Waterhouse R.M."/>
            <person name="Wyder S."/>
            <person name="Zdobnov E.M."/>
            <person name="Zdobnov E.M."/>
            <person name="Wyder S."/>
            <person name="Kriventseva E.V."/>
            <person name="Kadowaki T."/>
            <person name="Bork P."/>
            <person name="Aranda M."/>
            <person name="Bao R."/>
            <person name="Beermann A."/>
            <person name="Berns N."/>
            <person name="Bolognesi R."/>
            <person name="Bonneton F."/>
            <person name="Bopp D."/>
            <person name="Brown S.J."/>
            <person name="Bucher G."/>
            <person name="Butts T."/>
            <person name="Chaumot A."/>
            <person name="Denell R.E."/>
            <person name="Ferrier D.E."/>
            <person name="Friedrich M."/>
            <person name="Gordon C.M."/>
            <person name="Jindra M."/>
            <person name="Klingler M."/>
            <person name="Lan Q."/>
            <person name="Lattorff H.M."/>
            <person name="Laudet V."/>
            <person name="von Levetsow C."/>
            <person name="Liu Z."/>
            <person name="Lutz R."/>
            <person name="Lynch J.A."/>
            <person name="da Fonseca R.N."/>
            <person name="Posnien N."/>
            <person name="Reuter R."/>
            <person name="Roth S."/>
            <person name="Savard J."/>
            <person name="Schinko J.B."/>
            <person name="Schmitt C."/>
            <person name="Schoppmeier M."/>
            <person name="Schroder R."/>
            <person name="Shippy T.D."/>
            <person name="Simonnet F."/>
            <person name="Marques-Souza H."/>
            <person name="Tautz D."/>
            <person name="Tomoyasu Y."/>
            <person name="Trauner J."/>
            <person name="Van der Zee M."/>
            <person name="Vervoort M."/>
            <person name="Wittkopp N."/>
            <person name="Wimmer E.A."/>
            <person name="Yang X."/>
            <person name="Jones A.K."/>
            <person name="Sattelle D.B."/>
            <person name="Ebert P.R."/>
            <person name="Nelson D."/>
            <person name="Scott J.G."/>
            <person name="Beeman R.W."/>
            <person name="Muthukrishnan S."/>
            <person name="Kramer K.J."/>
            <person name="Arakane Y."/>
            <person name="Beeman R.W."/>
            <person name="Zhu Q."/>
            <person name="Hogenkamp D."/>
            <person name="Dixit R."/>
            <person name="Oppert B."/>
            <person name="Jiang H."/>
            <person name="Zou Z."/>
            <person name="Marshall J."/>
            <person name="Elpidina E."/>
            <person name="Vinokurov K."/>
            <person name="Oppert C."/>
            <person name="Zou Z."/>
            <person name="Evans J."/>
            <person name="Lu Z."/>
            <person name="Zhao P."/>
            <person name="Sumathipala N."/>
            <person name="Altincicek B."/>
            <person name="Vilcinskas A."/>
            <person name="Williams M."/>
            <person name="Hultmark D."/>
            <person name="Hetru C."/>
            <person name="Jiang H."/>
            <person name="Grimmelikhuijzen C.J."/>
            <person name="Hauser F."/>
            <person name="Cazzamali G."/>
            <person name="Williamson M."/>
            <person name="Park Y."/>
            <person name="Li B."/>
            <person name="Tanaka Y."/>
            <person name="Predel R."/>
            <person name="Neupert S."/>
            <person name="Schachtner J."/>
            <person name="Verleyen P."/>
            <person name="Raible F."/>
            <person name="Bork P."/>
            <person name="Friedrich M."/>
            <person name="Walden K.K."/>
            <person name="Robertson H.M."/>
            <person name="Angeli S."/>
            <person name="Foret S."/>
            <person name="Bucher G."/>
            <person name="Schuetz S."/>
            <person name="Maleszka R."/>
            <person name="Wimmer E.A."/>
            <person name="Beeman R.W."/>
            <person name="Lorenzen M."/>
            <person name="Tomoyasu Y."/>
            <person name="Miller S.C."/>
            <person name="Grossmann D."/>
            <person name="Bucher G."/>
        </authorList>
    </citation>
    <scope>NUCLEOTIDE SEQUENCE [LARGE SCALE GENOMIC DNA]</scope>
    <source>
        <strain evidence="11 12">Georgia GA2</strain>
    </source>
</reference>
<keyword evidence="9 10" id="KW-0807">Transducer</keyword>
<dbReference type="KEGG" id="tca:107397890"/>
<dbReference type="PANTHER" id="PTHR21137">
    <property type="entry name" value="ODORANT RECEPTOR"/>
    <property type="match status" value="1"/>
</dbReference>
<dbReference type="GO" id="GO:0007165">
    <property type="term" value="P:signal transduction"/>
    <property type="evidence" value="ECO:0007669"/>
    <property type="project" value="UniProtKB-KW"/>
</dbReference>
<keyword evidence="5 10" id="KW-0552">Olfaction</keyword>
<evidence type="ECO:0000256" key="7">
    <source>
        <dbReference type="ARBA" id="ARBA00023136"/>
    </source>
</evidence>
<evidence type="ECO:0000256" key="5">
    <source>
        <dbReference type="ARBA" id="ARBA00022725"/>
    </source>
</evidence>
<dbReference type="HOGENOM" id="CLU_062922_0_0_1"/>
<feature type="transmembrane region" description="Helical" evidence="10">
    <location>
        <begin position="121"/>
        <end position="142"/>
    </location>
</feature>
<dbReference type="GO" id="GO:0005886">
    <property type="term" value="C:plasma membrane"/>
    <property type="evidence" value="ECO:0000318"/>
    <property type="project" value="GO_Central"/>
</dbReference>
<dbReference type="PhylomeDB" id="D6WMV3"/>
<evidence type="ECO:0000256" key="10">
    <source>
        <dbReference type="RuleBase" id="RU351113"/>
    </source>
</evidence>
<name>D6WMV3_TRICA</name>
<evidence type="ECO:0000313" key="11">
    <source>
        <dbReference type="EMBL" id="EFA04548.1"/>
    </source>
</evidence>
<evidence type="ECO:0000256" key="4">
    <source>
        <dbReference type="ARBA" id="ARBA00022692"/>
    </source>
</evidence>
<dbReference type="PANTHER" id="PTHR21137:SF35">
    <property type="entry name" value="ODORANT RECEPTOR 19A-RELATED"/>
    <property type="match status" value="1"/>
</dbReference>
<keyword evidence="3 10" id="KW-0716">Sensory transduction</keyword>
<keyword evidence="8 10" id="KW-0675">Receptor</keyword>
<accession>D6WMV3</accession>
<keyword evidence="2" id="KW-1003">Cell membrane</keyword>
<comment type="similarity">
    <text evidence="10">Belongs to the insect chemoreceptor superfamily. Heteromeric odorant receptor channel (TC 1.A.69) family.</text>
</comment>
<keyword evidence="4 10" id="KW-0812">Transmembrane</keyword>
<keyword evidence="12" id="KW-1185">Reference proteome</keyword>
<evidence type="ECO:0000256" key="6">
    <source>
        <dbReference type="ARBA" id="ARBA00022989"/>
    </source>
</evidence>
<feature type="transmembrane region" description="Helical" evidence="10">
    <location>
        <begin position="246"/>
        <end position="270"/>
    </location>
</feature>
<evidence type="ECO:0000256" key="2">
    <source>
        <dbReference type="ARBA" id="ARBA00022475"/>
    </source>
</evidence>
<sequence length="376" mass="43278">MAFDASKNNYLEMCLILYDLSGLRASSKPFLKFIALYTLYPLMLIVCAMIHVNIWFKHGNIFEITEVFTSICIIASITIRKTVLIYYGPLYEDVIQQHSQFWDYGLFGKTTELRLRKNMKFCVFLIKCFLTSGIASIVVRSISPLFVKDILLPQECWIPGNNPVALKVIYVLEILFYLESTTYFPLFDGLYLIMTGNLKSQLILLQKAVESVDLVRDDDEISWRKLKKCCQHHKLLLSVLKKINKIYSVFFLCTYVLTIIGICLPLFVIFNKSSTFTQVVESVLVANIMNTLLIMICIPGSEIEIEAERLITQIYNINWHETSNLKIRKFVLFWLMQAQVPLRITGGGMLIVNRSLMFQIQRIAYSVSTLLTGLTS</sequence>
<evidence type="ECO:0000313" key="12">
    <source>
        <dbReference type="Proteomes" id="UP000007266"/>
    </source>
</evidence>
<evidence type="ECO:0000256" key="1">
    <source>
        <dbReference type="ARBA" id="ARBA00004651"/>
    </source>
</evidence>
<comment type="caution">
    <text evidence="10">Lacks conserved residue(s) required for the propagation of feature annotation.</text>
</comment>
<keyword evidence="6 10" id="KW-1133">Transmembrane helix</keyword>
<evidence type="ECO:0000256" key="3">
    <source>
        <dbReference type="ARBA" id="ARBA00022606"/>
    </source>
</evidence>
<evidence type="ECO:0000256" key="8">
    <source>
        <dbReference type="ARBA" id="ARBA00023170"/>
    </source>
</evidence>
<dbReference type="Pfam" id="PF02949">
    <property type="entry name" value="7tm_6"/>
    <property type="match status" value="1"/>
</dbReference>
<dbReference type="EMBL" id="KQ971342">
    <property type="protein sequence ID" value="EFA04548.1"/>
    <property type="molecule type" value="Genomic_DNA"/>
</dbReference>